<name>A0A2U9CA56_SCOMX</name>
<evidence type="ECO:0000313" key="2">
    <source>
        <dbReference type="EMBL" id="AWP13497.1"/>
    </source>
</evidence>
<reference evidence="2 3" key="1">
    <citation type="submission" date="2017-12" db="EMBL/GenBank/DDBJ databases">
        <title>Integrating genomic resources of turbot (Scophthalmus maximus) in depth evaluation of genetic and physical mapping variation across individuals.</title>
        <authorList>
            <person name="Martinez P."/>
        </authorList>
    </citation>
    <scope>NUCLEOTIDE SEQUENCE [LARGE SCALE GENOMIC DNA]</scope>
</reference>
<accession>A0A2U9CA56</accession>
<dbReference type="Proteomes" id="UP000246464">
    <property type="component" value="Chromosome 14"/>
</dbReference>
<feature type="compositionally biased region" description="Basic and acidic residues" evidence="1">
    <location>
        <begin position="39"/>
        <end position="57"/>
    </location>
</feature>
<evidence type="ECO:0000313" key="3">
    <source>
        <dbReference type="Proteomes" id="UP000246464"/>
    </source>
</evidence>
<feature type="region of interest" description="Disordered" evidence="1">
    <location>
        <begin position="1"/>
        <end position="57"/>
    </location>
</feature>
<dbReference type="EMBL" id="CP026256">
    <property type="protein sequence ID" value="AWP13497.1"/>
    <property type="molecule type" value="Genomic_DNA"/>
</dbReference>
<protein>
    <submittedName>
        <fullName evidence="2">Uncharacterized protein</fullName>
    </submittedName>
</protein>
<sequence>MTETETERGAGSLWTPRRRMRNPIPKLGPAEEEEPDSDVQTKDVQSEPDRQRQISRKGDLIRFQSAQIYFFLSFGTKPLGGGERDTGLFVTSSSSSSSAFSPAEVKHVKHTVLCVRLDVLYCKTQLCCPCRRGAGTEDPSGVCGHSQPATTSACGHVGDPLTDGGVALSYR</sequence>
<gene>
    <name evidence="2" type="ORF">SMAX5B_001173</name>
</gene>
<keyword evidence="3" id="KW-1185">Reference proteome</keyword>
<proteinExistence type="predicted"/>
<organism evidence="2 3">
    <name type="scientific">Scophthalmus maximus</name>
    <name type="common">Turbot</name>
    <name type="synonym">Psetta maxima</name>
    <dbReference type="NCBI Taxonomy" id="52904"/>
    <lineage>
        <taxon>Eukaryota</taxon>
        <taxon>Metazoa</taxon>
        <taxon>Chordata</taxon>
        <taxon>Craniata</taxon>
        <taxon>Vertebrata</taxon>
        <taxon>Euteleostomi</taxon>
        <taxon>Actinopterygii</taxon>
        <taxon>Neopterygii</taxon>
        <taxon>Teleostei</taxon>
        <taxon>Neoteleostei</taxon>
        <taxon>Acanthomorphata</taxon>
        <taxon>Carangaria</taxon>
        <taxon>Pleuronectiformes</taxon>
        <taxon>Pleuronectoidei</taxon>
        <taxon>Scophthalmidae</taxon>
        <taxon>Scophthalmus</taxon>
    </lineage>
</organism>
<dbReference type="AlphaFoldDB" id="A0A2U9CA56"/>
<evidence type="ECO:0000256" key="1">
    <source>
        <dbReference type="SAM" id="MobiDB-lite"/>
    </source>
</evidence>